<gene>
    <name evidence="2" type="ORF">VZT92_004816</name>
</gene>
<reference evidence="2 3" key="1">
    <citation type="journal article" date="2024" name="Genome Biol. Evol.">
        <title>Chromosome-level genome assembly of the viviparous eelpout Zoarces viviparus.</title>
        <authorList>
            <person name="Fuhrmann N."/>
            <person name="Brasseur M.V."/>
            <person name="Bakowski C.E."/>
            <person name="Podsiadlowski L."/>
            <person name="Prost S."/>
            <person name="Krehenwinkel H."/>
            <person name="Mayer C."/>
        </authorList>
    </citation>
    <scope>NUCLEOTIDE SEQUENCE [LARGE SCALE GENOMIC DNA]</scope>
    <source>
        <strain evidence="2">NO-MEL_2022_Ind0_liver</strain>
    </source>
</reference>
<keyword evidence="3" id="KW-1185">Reference proteome</keyword>
<accession>A0AAW1FSI6</accession>
<comment type="caution">
    <text evidence="2">The sequence shown here is derived from an EMBL/GenBank/DDBJ whole genome shotgun (WGS) entry which is preliminary data.</text>
</comment>
<sequence length="66" mass="7391">MVFGWTLNGLWMVSGWSEQSLDGLWTVSEWSLDGLNSLWMVSGGLRSHRGLRGADVSLRLDLVELL</sequence>
<dbReference type="EMBL" id="JBCEZU010000034">
    <property type="protein sequence ID" value="KAK9537180.1"/>
    <property type="molecule type" value="Genomic_DNA"/>
</dbReference>
<organism evidence="2 3">
    <name type="scientific">Zoarces viviparus</name>
    <name type="common">Viviparous eelpout</name>
    <name type="synonym">Blennius viviparus</name>
    <dbReference type="NCBI Taxonomy" id="48416"/>
    <lineage>
        <taxon>Eukaryota</taxon>
        <taxon>Metazoa</taxon>
        <taxon>Chordata</taxon>
        <taxon>Craniata</taxon>
        <taxon>Vertebrata</taxon>
        <taxon>Euteleostomi</taxon>
        <taxon>Actinopterygii</taxon>
        <taxon>Neopterygii</taxon>
        <taxon>Teleostei</taxon>
        <taxon>Neoteleostei</taxon>
        <taxon>Acanthomorphata</taxon>
        <taxon>Eupercaria</taxon>
        <taxon>Perciformes</taxon>
        <taxon>Cottioidei</taxon>
        <taxon>Zoarcales</taxon>
        <taxon>Zoarcidae</taxon>
        <taxon>Zoarcinae</taxon>
        <taxon>Zoarces</taxon>
    </lineage>
</organism>
<evidence type="ECO:0000313" key="3">
    <source>
        <dbReference type="Proteomes" id="UP001488805"/>
    </source>
</evidence>
<name>A0AAW1FSI6_ZOAVI</name>
<dbReference type="Proteomes" id="UP001488805">
    <property type="component" value="Unassembled WGS sequence"/>
</dbReference>
<keyword evidence="1" id="KW-0732">Signal</keyword>
<protein>
    <submittedName>
        <fullName evidence="2">Uncharacterized protein</fullName>
    </submittedName>
</protein>
<dbReference type="AlphaFoldDB" id="A0AAW1FSI6"/>
<evidence type="ECO:0000256" key="1">
    <source>
        <dbReference type="SAM" id="SignalP"/>
    </source>
</evidence>
<evidence type="ECO:0000313" key="2">
    <source>
        <dbReference type="EMBL" id="KAK9537180.1"/>
    </source>
</evidence>
<feature type="signal peptide" evidence="1">
    <location>
        <begin position="1"/>
        <end position="15"/>
    </location>
</feature>
<feature type="chain" id="PRO_5043957118" evidence="1">
    <location>
        <begin position="16"/>
        <end position="66"/>
    </location>
</feature>
<proteinExistence type="predicted"/>